<dbReference type="EMBL" id="JAFBEC010000017">
    <property type="protein sequence ID" value="MBM7634797.1"/>
    <property type="molecule type" value="Genomic_DNA"/>
</dbReference>
<comment type="caution">
    <text evidence="3">The sequence shown here is derived from an EMBL/GenBank/DDBJ whole genome shotgun (WGS) entry which is preliminary data.</text>
</comment>
<evidence type="ECO:0000313" key="4">
    <source>
        <dbReference type="Proteomes" id="UP000741863"/>
    </source>
</evidence>
<evidence type="ECO:0000256" key="2">
    <source>
        <dbReference type="SAM" id="Phobius"/>
    </source>
</evidence>
<keyword evidence="2" id="KW-1133">Transmembrane helix</keyword>
<feature type="region of interest" description="Disordered" evidence="1">
    <location>
        <begin position="109"/>
        <end position="131"/>
    </location>
</feature>
<keyword evidence="2" id="KW-0812">Transmembrane</keyword>
<feature type="transmembrane region" description="Helical" evidence="2">
    <location>
        <begin position="6"/>
        <end position="25"/>
    </location>
</feature>
<evidence type="ECO:0000313" key="3">
    <source>
        <dbReference type="EMBL" id="MBM7634797.1"/>
    </source>
</evidence>
<gene>
    <name evidence="3" type="ORF">JOD17_003923</name>
</gene>
<protein>
    <submittedName>
        <fullName evidence="3">Methyl-accepting chemotaxis protein</fullName>
    </submittedName>
</protein>
<name>A0ABS2PHQ5_9BACL</name>
<reference evidence="3 4" key="1">
    <citation type="submission" date="2021-01" db="EMBL/GenBank/DDBJ databases">
        <title>Genomic Encyclopedia of Type Strains, Phase IV (KMG-IV): sequencing the most valuable type-strain genomes for metagenomic binning, comparative biology and taxonomic classification.</title>
        <authorList>
            <person name="Goeker M."/>
        </authorList>
    </citation>
    <scope>NUCLEOTIDE SEQUENCE [LARGE SCALE GENOMIC DNA]</scope>
    <source>
        <strain evidence="3 4">DSM 25540</strain>
    </source>
</reference>
<proteinExistence type="predicted"/>
<organism evidence="3 4">
    <name type="scientific">Geomicrobium sediminis</name>
    <dbReference type="NCBI Taxonomy" id="1347788"/>
    <lineage>
        <taxon>Bacteria</taxon>
        <taxon>Bacillati</taxon>
        <taxon>Bacillota</taxon>
        <taxon>Bacilli</taxon>
        <taxon>Bacillales</taxon>
        <taxon>Geomicrobium</taxon>
    </lineage>
</organism>
<accession>A0ABS2PHQ5</accession>
<dbReference type="Proteomes" id="UP000741863">
    <property type="component" value="Unassembled WGS sequence"/>
</dbReference>
<sequence>MSKEGRKWTAWVVIGGIAAFVAYIFSNKKTREKTIGYVREGAQFIDETGKFVRDNQEEIRSLIKDTSTKVNSLVTVASSEIEQIAKHTSHLKTTATDLIDTAKSAAEEIKHQKNIEDDQSTPDNLTYLDPR</sequence>
<dbReference type="RefSeq" id="WP_204699561.1">
    <property type="nucleotide sequence ID" value="NZ_JAFBEC010000017.1"/>
</dbReference>
<keyword evidence="4" id="KW-1185">Reference proteome</keyword>
<evidence type="ECO:0000256" key="1">
    <source>
        <dbReference type="SAM" id="MobiDB-lite"/>
    </source>
</evidence>
<keyword evidence="2" id="KW-0472">Membrane</keyword>